<sequence length="238" mass="26977">MSKQLSSRVQGLKFMQRGASSPQKPAEPRQTETQDFETTEHDKGNDPKSQEASQEQWVIPAHKRVQIQPQVATSAATNWDSWLIAALEDKRELRRRPSRRSFGHWSNPSKRQAKSEDEFSGMEDDEDDQDSEHGEYDEIQEENSDTDSYNQRRDPSAASHRKPHNESRSEKGQTLQTSSKKTNGGSGPKSFQKPPSAFDSKPKHNLKRSADTQDKHQKKSATIASSSGGLRKQRKHPK</sequence>
<dbReference type="EMBL" id="CP118376">
    <property type="protein sequence ID" value="WFD43412.1"/>
    <property type="molecule type" value="Genomic_DNA"/>
</dbReference>
<reference evidence="2" key="1">
    <citation type="submission" date="2023-02" db="EMBL/GenBank/DDBJ databases">
        <title>Mating type loci evolution in Malassezia.</title>
        <authorList>
            <person name="Coelho M.A."/>
        </authorList>
    </citation>
    <scope>NUCLEOTIDE SEQUENCE</scope>
    <source>
        <strain evidence="2">CBS 14136</strain>
    </source>
</reference>
<feature type="compositionally biased region" description="Polar residues" evidence="1">
    <location>
        <begin position="172"/>
        <end position="183"/>
    </location>
</feature>
<evidence type="ECO:0000313" key="2">
    <source>
        <dbReference type="EMBL" id="WFD43412.1"/>
    </source>
</evidence>
<feature type="compositionally biased region" description="Basic residues" evidence="1">
    <location>
        <begin position="93"/>
        <end position="102"/>
    </location>
</feature>
<dbReference type="Pfam" id="PF10175">
    <property type="entry name" value="MPP6"/>
    <property type="match status" value="1"/>
</dbReference>
<dbReference type="Proteomes" id="UP001214628">
    <property type="component" value="Chromosome 2"/>
</dbReference>
<evidence type="ECO:0000313" key="3">
    <source>
        <dbReference type="Proteomes" id="UP001214628"/>
    </source>
</evidence>
<feature type="compositionally biased region" description="Acidic residues" evidence="1">
    <location>
        <begin position="118"/>
        <end position="130"/>
    </location>
</feature>
<protein>
    <submittedName>
        <fullName evidence="2">Uncharacterized protein</fullName>
    </submittedName>
</protein>
<evidence type="ECO:0000256" key="1">
    <source>
        <dbReference type="SAM" id="MobiDB-lite"/>
    </source>
</evidence>
<keyword evidence="3" id="KW-1185">Reference proteome</keyword>
<gene>
    <name evidence="2" type="ORF">MPSI1_002073</name>
</gene>
<accession>A0AAF0F9V7</accession>
<feature type="compositionally biased region" description="Basic and acidic residues" evidence="1">
    <location>
        <begin position="26"/>
        <end position="49"/>
    </location>
</feature>
<feature type="region of interest" description="Disordered" evidence="1">
    <location>
        <begin position="1"/>
        <end position="56"/>
    </location>
</feature>
<name>A0AAF0F9V7_9BASI</name>
<feature type="region of interest" description="Disordered" evidence="1">
    <location>
        <begin position="88"/>
        <end position="238"/>
    </location>
</feature>
<dbReference type="AlphaFoldDB" id="A0AAF0F9V7"/>
<proteinExistence type="predicted"/>
<organism evidence="2 3">
    <name type="scientific">Malassezia psittaci</name>
    <dbReference type="NCBI Taxonomy" id="1821823"/>
    <lineage>
        <taxon>Eukaryota</taxon>
        <taxon>Fungi</taxon>
        <taxon>Dikarya</taxon>
        <taxon>Basidiomycota</taxon>
        <taxon>Ustilaginomycotina</taxon>
        <taxon>Malasseziomycetes</taxon>
        <taxon>Malasseziales</taxon>
        <taxon>Malasseziaceae</taxon>
        <taxon>Malassezia</taxon>
    </lineage>
</organism>